<dbReference type="PANTHER" id="PTHR35535:SF1">
    <property type="entry name" value="HEAT SHOCK PROTEIN HSLJ"/>
    <property type="match status" value="1"/>
</dbReference>
<protein>
    <recommendedName>
        <fullName evidence="2">DUF306 domain-containing protein</fullName>
    </recommendedName>
</protein>
<dbReference type="InterPro" id="IPR053147">
    <property type="entry name" value="Hsp_HslJ-like"/>
</dbReference>
<sequence length="153" mass="16448">MKKFFLAAISVFFLFSCSNTTTLQNNGATGTGTTVKQKDIADTSWKLTAISGEKITPKMMNGQEVGVITLDITADKISGSAGVNRYFGTYTLNGKNITLSGMGSTRMMGPQDLMEKESKYLSALGNVTGFEFKDNNTLVLKAGADTLTFTKVK</sequence>
<dbReference type="RefSeq" id="WP_012859691.1">
    <property type="nucleotide sequence ID" value="NC_013517.1"/>
</dbReference>
<dbReference type="Pfam" id="PF03724">
    <property type="entry name" value="META"/>
    <property type="match status" value="1"/>
</dbReference>
<dbReference type="Proteomes" id="UP000000845">
    <property type="component" value="Chromosome"/>
</dbReference>
<dbReference type="HOGENOM" id="CLU_075808_5_1_0"/>
<dbReference type="KEGG" id="str:Sterm_0207"/>
<feature type="chain" id="PRO_5003019780" description="DUF306 domain-containing protein" evidence="1">
    <location>
        <begin position="24"/>
        <end position="153"/>
    </location>
</feature>
<accession>D1AKS6</accession>
<reference evidence="3 4" key="2">
    <citation type="journal article" date="2010" name="Stand. Genomic Sci.">
        <title>Complete genome sequence of Sebaldella termitidis type strain (NCTC 11300).</title>
        <authorList>
            <person name="Harmon-Smith M."/>
            <person name="Celia L."/>
            <person name="Chertkov O."/>
            <person name="Lapidus A."/>
            <person name="Copeland A."/>
            <person name="Glavina Del Rio T."/>
            <person name="Nolan M."/>
            <person name="Lucas S."/>
            <person name="Tice H."/>
            <person name="Cheng J.F."/>
            <person name="Han C."/>
            <person name="Detter J.C."/>
            <person name="Bruce D."/>
            <person name="Goodwin L."/>
            <person name="Pitluck S."/>
            <person name="Pati A."/>
            <person name="Liolios K."/>
            <person name="Ivanova N."/>
            <person name="Mavromatis K."/>
            <person name="Mikhailova N."/>
            <person name="Chen A."/>
            <person name="Palaniappan K."/>
            <person name="Land M."/>
            <person name="Hauser L."/>
            <person name="Chang Y.J."/>
            <person name="Jeffries C.D."/>
            <person name="Brettin T."/>
            <person name="Goker M."/>
            <person name="Beck B."/>
            <person name="Bristow J."/>
            <person name="Eisen J.A."/>
            <person name="Markowitz V."/>
            <person name="Hugenholtz P."/>
            <person name="Kyrpides N.C."/>
            <person name="Klenk H.P."/>
            <person name="Chen F."/>
        </authorList>
    </citation>
    <scope>NUCLEOTIDE SEQUENCE [LARGE SCALE GENOMIC DNA]</scope>
    <source>
        <strain evidence="4">ATCC 33386 / NCTC 11300</strain>
    </source>
</reference>
<dbReference type="EMBL" id="CP001739">
    <property type="protein sequence ID" value="ACZ07092.1"/>
    <property type="molecule type" value="Genomic_DNA"/>
</dbReference>
<evidence type="ECO:0000256" key="1">
    <source>
        <dbReference type="SAM" id="SignalP"/>
    </source>
</evidence>
<evidence type="ECO:0000259" key="2">
    <source>
        <dbReference type="Pfam" id="PF03724"/>
    </source>
</evidence>
<gene>
    <name evidence="3" type="ordered locus">Sterm_0207</name>
</gene>
<feature type="domain" description="DUF306" evidence="2">
    <location>
        <begin position="38"/>
        <end position="149"/>
    </location>
</feature>
<dbReference type="PROSITE" id="PS51257">
    <property type="entry name" value="PROKAR_LIPOPROTEIN"/>
    <property type="match status" value="1"/>
</dbReference>
<evidence type="ECO:0000313" key="4">
    <source>
        <dbReference type="Proteomes" id="UP000000845"/>
    </source>
</evidence>
<name>D1AKS6_SEBTE</name>
<feature type="signal peptide" evidence="1">
    <location>
        <begin position="1"/>
        <end position="23"/>
    </location>
</feature>
<evidence type="ECO:0000313" key="3">
    <source>
        <dbReference type="EMBL" id="ACZ07092.1"/>
    </source>
</evidence>
<dbReference type="Gene3D" id="2.40.128.270">
    <property type="match status" value="1"/>
</dbReference>
<proteinExistence type="predicted"/>
<dbReference type="InterPro" id="IPR005184">
    <property type="entry name" value="DUF306_Meta_HslJ"/>
</dbReference>
<dbReference type="eggNOG" id="COG3187">
    <property type="taxonomic scope" value="Bacteria"/>
</dbReference>
<reference evidence="4" key="1">
    <citation type="submission" date="2009-09" db="EMBL/GenBank/DDBJ databases">
        <title>The complete chromosome of Sebaldella termitidis ATCC 33386.</title>
        <authorList>
            <consortium name="US DOE Joint Genome Institute (JGI-PGF)"/>
            <person name="Lucas S."/>
            <person name="Copeland A."/>
            <person name="Lapidus A."/>
            <person name="Glavina del Rio T."/>
            <person name="Dalin E."/>
            <person name="Tice H."/>
            <person name="Bruce D."/>
            <person name="Goodwin L."/>
            <person name="Pitluck S."/>
            <person name="Kyrpides N."/>
            <person name="Mavromatis K."/>
            <person name="Ivanova N."/>
            <person name="Mikhailova N."/>
            <person name="Sims D."/>
            <person name="Meincke L."/>
            <person name="Brettin T."/>
            <person name="Detter J.C."/>
            <person name="Han C."/>
            <person name="Larimer F."/>
            <person name="Land M."/>
            <person name="Hauser L."/>
            <person name="Markowitz V."/>
            <person name="Cheng J.F."/>
            <person name="Hugenholtz P."/>
            <person name="Woyke T."/>
            <person name="Wu D."/>
            <person name="Eisen J.A."/>
        </authorList>
    </citation>
    <scope>NUCLEOTIDE SEQUENCE [LARGE SCALE GENOMIC DNA]</scope>
    <source>
        <strain evidence="4">ATCC 33386 / NCTC 11300</strain>
    </source>
</reference>
<keyword evidence="4" id="KW-1185">Reference proteome</keyword>
<keyword evidence="1" id="KW-0732">Signal</keyword>
<dbReference type="InterPro" id="IPR038670">
    <property type="entry name" value="HslJ-like_sf"/>
</dbReference>
<dbReference type="AlphaFoldDB" id="D1AKS6"/>
<dbReference type="PANTHER" id="PTHR35535">
    <property type="entry name" value="HEAT SHOCK PROTEIN HSLJ"/>
    <property type="match status" value="1"/>
</dbReference>
<organism evidence="3 4">
    <name type="scientific">Sebaldella termitidis (strain ATCC 33386 / NCTC 11300)</name>
    <dbReference type="NCBI Taxonomy" id="526218"/>
    <lineage>
        <taxon>Bacteria</taxon>
        <taxon>Fusobacteriati</taxon>
        <taxon>Fusobacteriota</taxon>
        <taxon>Fusobacteriia</taxon>
        <taxon>Fusobacteriales</taxon>
        <taxon>Leptotrichiaceae</taxon>
        <taxon>Sebaldella</taxon>
    </lineage>
</organism>